<sequence>MEPSRLANKYMYFGSVLAVDWHSDGRTIASGGRDKSIKIWDMNSDSRRPRDAIQSMTSISRVQWRPNHPNEIASCALLSDNRIFVWNIKRPFIASYCFEEHDDVPT</sequence>
<evidence type="ECO:0000256" key="4">
    <source>
        <dbReference type="ARBA" id="ARBA00022771"/>
    </source>
</evidence>
<dbReference type="Proteomes" id="UP000789570">
    <property type="component" value="Unassembled WGS sequence"/>
</dbReference>
<dbReference type="Gene3D" id="2.130.10.10">
    <property type="entry name" value="YVTN repeat-like/Quinoprotein amine dehydrogenase"/>
    <property type="match status" value="1"/>
</dbReference>
<evidence type="ECO:0000256" key="2">
    <source>
        <dbReference type="ARBA" id="ARBA00022723"/>
    </source>
</evidence>
<keyword evidence="4" id="KW-0863">Zinc-finger</keyword>
<evidence type="ECO:0000256" key="5">
    <source>
        <dbReference type="ARBA" id="ARBA00022833"/>
    </source>
</evidence>
<proteinExistence type="predicted"/>
<dbReference type="EMBL" id="CAJVPQ010009649">
    <property type="protein sequence ID" value="CAG8716921.1"/>
    <property type="molecule type" value="Genomic_DNA"/>
</dbReference>
<dbReference type="GO" id="GO:0016239">
    <property type="term" value="P:positive regulation of macroautophagy"/>
    <property type="evidence" value="ECO:0007669"/>
    <property type="project" value="TreeGrafter"/>
</dbReference>
<keyword evidence="3" id="KW-0677">Repeat</keyword>
<accession>A0A9N9NB31</accession>
<dbReference type="SMART" id="SM00320">
    <property type="entry name" value="WD40"/>
    <property type="match status" value="2"/>
</dbReference>
<dbReference type="GO" id="GO:1904263">
    <property type="term" value="P:positive regulation of TORC1 signaling"/>
    <property type="evidence" value="ECO:0007669"/>
    <property type="project" value="TreeGrafter"/>
</dbReference>
<keyword evidence="5" id="KW-0862">Zinc</keyword>
<dbReference type="OrthoDB" id="60955at2759"/>
<dbReference type="InterPro" id="IPR037590">
    <property type="entry name" value="WDR24"/>
</dbReference>
<dbReference type="PROSITE" id="PS50082">
    <property type="entry name" value="WD_REPEATS_2"/>
    <property type="match status" value="1"/>
</dbReference>
<dbReference type="PROSITE" id="PS00678">
    <property type="entry name" value="WD_REPEATS_1"/>
    <property type="match status" value="1"/>
</dbReference>
<evidence type="ECO:0000256" key="6">
    <source>
        <dbReference type="PROSITE-ProRule" id="PRU00221"/>
    </source>
</evidence>
<keyword evidence="2" id="KW-0479">Metal-binding</keyword>
<dbReference type="GO" id="GO:0008270">
    <property type="term" value="F:zinc ion binding"/>
    <property type="evidence" value="ECO:0007669"/>
    <property type="project" value="UniProtKB-KW"/>
</dbReference>
<evidence type="ECO:0000313" key="7">
    <source>
        <dbReference type="EMBL" id="CAG8716921.1"/>
    </source>
</evidence>
<protein>
    <submittedName>
        <fullName evidence="7">7496_t:CDS:1</fullName>
    </submittedName>
</protein>
<evidence type="ECO:0000313" key="8">
    <source>
        <dbReference type="Proteomes" id="UP000789570"/>
    </source>
</evidence>
<name>A0A9N9NB31_9GLOM</name>
<dbReference type="AlphaFoldDB" id="A0A9N9NB31"/>
<dbReference type="InterPro" id="IPR036322">
    <property type="entry name" value="WD40_repeat_dom_sf"/>
</dbReference>
<dbReference type="PANTHER" id="PTHR46200">
    <property type="entry name" value="GATOR COMPLEX PROTEIN WDR24"/>
    <property type="match status" value="1"/>
</dbReference>
<dbReference type="GO" id="GO:0005829">
    <property type="term" value="C:cytosol"/>
    <property type="evidence" value="ECO:0007669"/>
    <property type="project" value="TreeGrafter"/>
</dbReference>
<dbReference type="GO" id="GO:0005774">
    <property type="term" value="C:vacuolar membrane"/>
    <property type="evidence" value="ECO:0007669"/>
    <property type="project" value="TreeGrafter"/>
</dbReference>
<keyword evidence="1 6" id="KW-0853">WD repeat</keyword>
<reference evidence="7" key="1">
    <citation type="submission" date="2021-06" db="EMBL/GenBank/DDBJ databases">
        <authorList>
            <person name="Kallberg Y."/>
            <person name="Tangrot J."/>
            <person name="Rosling A."/>
        </authorList>
    </citation>
    <scope>NUCLEOTIDE SEQUENCE</scope>
    <source>
        <strain evidence="7">UK204</strain>
    </source>
</reference>
<feature type="non-terminal residue" evidence="7">
    <location>
        <position position="1"/>
    </location>
</feature>
<feature type="repeat" description="WD" evidence="6">
    <location>
        <begin position="16"/>
        <end position="50"/>
    </location>
</feature>
<dbReference type="Pfam" id="PF00400">
    <property type="entry name" value="WD40"/>
    <property type="match status" value="2"/>
</dbReference>
<dbReference type="InterPro" id="IPR015943">
    <property type="entry name" value="WD40/YVTN_repeat-like_dom_sf"/>
</dbReference>
<gene>
    <name evidence="7" type="ORF">FCALED_LOCUS14203</name>
</gene>
<evidence type="ECO:0000256" key="1">
    <source>
        <dbReference type="ARBA" id="ARBA00022574"/>
    </source>
</evidence>
<dbReference type="GO" id="GO:0061700">
    <property type="term" value="C:GATOR2 complex"/>
    <property type="evidence" value="ECO:0007669"/>
    <property type="project" value="TreeGrafter"/>
</dbReference>
<dbReference type="PROSITE" id="PS50294">
    <property type="entry name" value="WD_REPEATS_REGION"/>
    <property type="match status" value="1"/>
</dbReference>
<dbReference type="InterPro" id="IPR001680">
    <property type="entry name" value="WD40_rpt"/>
</dbReference>
<organism evidence="7 8">
    <name type="scientific">Funneliformis caledonium</name>
    <dbReference type="NCBI Taxonomy" id="1117310"/>
    <lineage>
        <taxon>Eukaryota</taxon>
        <taxon>Fungi</taxon>
        <taxon>Fungi incertae sedis</taxon>
        <taxon>Mucoromycota</taxon>
        <taxon>Glomeromycotina</taxon>
        <taxon>Glomeromycetes</taxon>
        <taxon>Glomerales</taxon>
        <taxon>Glomeraceae</taxon>
        <taxon>Funneliformis</taxon>
    </lineage>
</organism>
<evidence type="ECO:0000256" key="3">
    <source>
        <dbReference type="ARBA" id="ARBA00022737"/>
    </source>
</evidence>
<dbReference type="InterPro" id="IPR019775">
    <property type="entry name" value="WD40_repeat_CS"/>
</dbReference>
<dbReference type="PANTHER" id="PTHR46200:SF1">
    <property type="entry name" value="GATOR COMPLEX PROTEIN WDR24"/>
    <property type="match status" value="1"/>
</dbReference>
<comment type="caution">
    <text evidence="7">The sequence shown here is derived from an EMBL/GenBank/DDBJ whole genome shotgun (WGS) entry which is preliminary data.</text>
</comment>
<keyword evidence="8" id="KW-1185">Reference proteome</keyword>
<dbReference type="SUPFAM" id="SSF50978">
    <property type="entry name" value="WD40 repeat-like"/>
    <property type="match status" value="1"/>
</dbReference>